<gene>
    <name evidence="2" type="ORF">CesoFtcFv8_027296</name>
</gene>
<feature type="region of interest" description="Disordered" evidence="1">
    <location>
        <begin position="80"/>
        <end position="99"/>
    </location>
</feature>
<dbReference type="Proteomes" id="UP001335648">
    <property type="component" value="Unassembled WGS sequence"/>
</dbReference>
<dbReference type="AlphaFoldDB" id="A0AAN7Y787"/>
<evidence type="ECO:0000256" key="1">
    <source>
        <dbReference type="SAM" id="MobiDB-lite"/>
    </source>
</evidence>
<name>A0AAN7Y787_9TELE</name>
<protein>
    <submittedName>
        <fullName evidence="2">Uncharacterized protein</fullName>
    </submittedName>
</protein>
<comment type="caution">
    <text evidence="2">The sequence shown here is derived from an EMBL/GenBank/DDBJ whole genome shotgun (WGS) entry which is preliminary data.</text>
</comment>
<dbReference type="EMBL" id="JAULUE010002069">
    <property type="protein sequence ID" value="KAK5874730.1"/>
    <property type="molecule type" value="Genomic_DNA"/>
</dbReference>
<sequence length="99" mass="11087">MEESQLDQQEVEEAKTFWAEEDVDQVFDGVYDYLDHLKRVLKKNTATDKEFVQGLKLLEVLNSPPTEGQDASVVQVVIGSDELPPPEFSPDSSPLGPPR</sequence>
<keyword evidence="3" id="KW-1185">Reference proteome</keyword>
<evidence type="ECO:0000313" key="2">
    <source>
        <dbReference type="EMBL" id="KAK5874730.1"/>
    </source>
</evidence>
<evidence type="ECO:0000313" key="3">
    <source>
        <dbReference type="Proteomes" id="UP001335648"/>
    </source>
</evidence>
<organism evidence="2 3">
    <name type="scientific">Champsocephalus esox</name>
    <name type="common">pike icefish</name>
    <dbReference type="NCBI Taxonomy" id="159716"/>
    <lineage>
        <taxon>Eukaryota</taxon>
        <taxon>Metazoa</taxon>
        <taxon>Chordata</taxon>
        <taxon>Craniata</taxon>
        <taxon>Vertebrata</taxon>
        <taxon>Euteleostomi</taxon>
        <taxon>Actinopterygii</taxon>
        <taxon>Neopterygii</taxon>
        <taxon>Teleostei</taxon>
        <taxon>Neoteleostei</taxon>
        <taxon>Acanthomorphata</taxon>
        <taxon>Eupercaria</taxon>
        <taxon>Perciformes</taxon>
        <taxon>Notothenioidei</taxon>
        <taxon>Channichthyidae</taxon>
        <taxon>Champsocephalus</taxon>
    </lineage>
</organism>
<proteinExistence type="predicted"/>
<reference evidence="2 3" key="1">
    <citation type="journal article" date="2023" name="Mol. Biol. Evol.">
        <title>Genomics of Secondarily Temperate Adaptation in the Only Non-Antarctic Icefish.</title>
        <authorList>
            <person name="Rivera-Colon A.G."/>
            <person name="Rayamajhi N."/>
            <person name="Minhas B.F."/>
            <person name="Madrigal G."/>
            <person name="Bilyk K.T."/>
            <person name="Yoon V."/>
            <person name="Hune M."/>
            <person name="Gregory S."/>
            <person name="Cheng C.H.C."/>
            <person name="Catchen J.M."/>
        </authorList>
    </citation>
    <scope>NUCLEOTIDE SEQUENCE [LARGE SCALE GENOMIC DNA]</scope>
    <source>
        <strain evidence="2">JC2023a</strain>
    </source>
</reference>
<accession>A0AAN7Y787</accession>